<proteinExistence type="predicted"/>
<feature type="non-terminal residue" evidence="2">
    <location>
        <position position="1"/>
    </location>
</feature>
<feature type="region of interest" description="Disordered" evidence="1">
    <location>
        <begin position="1"/>
        <end position="48"/>
    </location>
</feature>
<evidence type="ECO:0000313" key="2">
    <source>
        <dbReference type="EMBL" id="KAH0893564.1"/>
    </source>
</evidence>
<evidence type="ECO:0000256" key="1">
    <source>
        <dbReference type="SAM" id="MobiDB-lite"/>
    </source>
</evidence>
<evidence type="ECO:0000313" key="3">
    <source>
        <dbReference type="Proteomes" id="UP000824890"/>
    </source>
</evidence>
<organism evidence="2 3">
    <name type="scientific">Brassica napus</name>
    <name type="common">Rape</name>
    <dbReference type="NCBI Taxonomy" id="3708"/>
    <lineage>
        <taxon>Eukaryota</taxon>
        <taxon>Viridiplantae</taxon>
        <taxon>Streptophyta</taxon>
        <taxon>Embryophyta</taxon>
        <taxon>Tracheophyta</taxon>
        <taxon>Spermatophyta</taxon>
        <taxon>Magnoliopsida</taxon>
        <taxon>eudicotyledons</taxon>
        <taxon>Gunneridae</taxon>
        <taxon>Pentapetalae</taxon>
        <taxon>rosids</taxon>
        <taxon>malvids</taxon>
        <taxon>Brassicales</taxon>
        <taxon>Brassicaceae</taxon>
        <taxon>Brassiceae</taxon>
        <taxon>Brassica</taxon>
    </lineage>
</organism>
<protein>
    <submittedName>
        <fullName evidence="2">Uncharacterized protein</fullName>
    </submittedName>
</protein>
<dbReference type="EMBL" id="JAGKQM010000013">
    <property type="protein sequence ID" value="KAH0893564.1"/>
    <property type="molecule type" value="Genomic_DNA"/>
</dbReference>
<feature type="non-terminal residue" evidence="2">
    <location>
        <position position="116"/>
    </location>
</feature>
<name>A0ABQ8ALX4_BRANA</name>
<sequence length="116" mass="13088">IPREENFPPYRTVRGRQDIGDSDSSGQGPRPGRRNNPIKPEVHDQPQQGVGMEHTLKMLHDVIVRSLQQPQKRNREGQLDDLCSQENALTVARQVITRVNASGRNLDPFSQTPTIL</sequence>
<keyword evidence="3" id="KW-1185">Reference proteome</keyword>
<accession>A0ABQ8ALX4</accession>
<reference evidence="2 3" key="1">
    <citation type="submission" date="2021-05" db="EMBL/GenBank/DDBJ databases">
        <title>Genome Assembly of Synthetic Allotetraploid Brassica napus Reveals Homoeologous Exchanges between Subgenomes.</title>
        <authorList>
            <person name="Davis J.T."/>
        </authorList>
    </citation>
    <scope>NUCLEOTIDE SEQUENCE [LARGE SCALE GENOMIC DNA]</scope>
    <source>
        <strain evidence="3">cv. Da-Ae</strain>
        <tissue evidence="2">Seedling</tissue>
    </source>
</reference>
<gene>
    <name evidence="2" type="ORF">HID58_055993</name>
</gene>
<dbReference type="Proteomes" id="UP000824890">
    <property type="component" value="Unassembled WGS sequence"/>
</dbReference>
<comment type="caution">
    <text evidence="2">The sequence shown here is derived from an EMBL/GenBank/DDBJ whole genome shotgun (WGS) entry which is preliminary data.</text>
</comment>